<dbReference type="RefSeq" id="WP_092459665.1">
    <property type="nucleotide sequence ID" value="NZ_FPCJ01000001.1"/>
</dbReference>
<dbReference type="InterPro" id="IPR005122">
    <property type="entry name" value="Uracil-DNA_glycosylase-like"/>
</dbReference>
<dbReference type="Pfam" id="PF03167">
    <property type="entry name" value="UDG"/>
    <property type="match status" value="1"/>
</dbReference>
<dbReference type="CDD" id="cd19375">
    <property type="entry name" value="UDG-F3-like_SMUG2"/>
    <property type="match status" value="1"/>
</dbReference>
<organism evidence="2 3">
    <name type="scientific">Thermoflavifilum thermophilum</name>
    <dbReference type="NCBI Taxonomy" id="1393122"/>
    <lineage>
        <taxon>Bacteria</taxon>
        <taxon>Pseudomonadati</taxon>
        <taxon>Bacteroidota</taxon>
        <taxon>Chitinophagia</taxon>
        <taxon>Chitinophagales</taxon>
        <taxon>Chitinophagaceae</taxon>
        <taxon>Thermoflavifilum</taxon>
    </lineage>
</organism>
<name>A0A1I7NFC1_9BACT</name>
<dbReference type="SUPFAM" id="SSF52141">
    <property type="entry name" value="Uracil-DNA glycosylase-like"/>
    <property type="match status" value="1"/>
</dbReference>
<sequence length="244" mass="28436">MTTHQSSSRQTLANTFADAFLQYNSRLVVPIHLPHAFQALHPFASPEIAQLVSTFYHKYYADYDLRVTLLGINPGRFGGGITGIPFTDPIRLKEKCGIDHHLPMKPELSSQFIYEMIERYGGVQMFYHHFFIHSLYPLALVKDGKNVNYYDDKALFDAVYPDIISHIQALLQLPICRRVVICIGEGKNFALLQKLNQTYHWWQTIIPVAHPRFIMQYKRKQMELYLQQYLQVLHQAKQDCFDKS</sequence>
<reference evidence="3" key="1">
    <citation type="submission" date="2016-10" db="EMBL/GenBank/DDBJ databases">
        <authorList>
            <person name="Varghese N."/>
            <person name="Submissions S."/>
        </authorList>
    </citation>
    <scope>NUCLEOTIDE SEQUENCE [LARGE SCALE GENOMIC DNA]</scope>
    <source>
        <strain evidence="3">DSM 14807</strain>
    </source>
</reference>
<evidence type="ECO:0000313" key="3">
    <source>
        <dbReference type="Proteomes" id="UP000199537"/>
    </source>
</evidence>
<dbReference type="InterPro" id="IPR036895">
    <property type="entry name" value="Uracil-DNA_glycosylase-like_sf"/>
</dbReference>
<gene>
    <name evidence="2" type="ORF">SAMN05660895_1623</name>
</gene>
<dbReference type="EMBL" id="FPCJ01000001">
    <property type="protein sequence ID" value="SFV33303.1"/>
    <property type="molecule type" value="Genomic_DNA"/>
</dbReference>
<proteinExistence type="predicted"/>
<dbReference type="Gene3D" id="3.40.470.10">
    <property type="entry name" value="Uracil-DNA glycosylase-like domain"/>
    <property type="match status" value="1"/>
</dbReference>
<dbReference type="AlphaFoldDB" id="A0A1I7NFC1"/>
<feature type="domain" description="Uracil-DNA glycosylase-like" evidence="1">
    <location>
        <begin position="58"/>
        <end position="233"/>
    </location>
</feature>
<dbReference type="OrthoDB" id="7107805at2"/>
<dbReference type="InterPro" id="IPR032579">
    <property type="entry name" value="Phe_SMUG2-like"/>
</dbReference>
<accession>A0A1I7NFC1</accession>
<dbReference type="STRING" id="1393122.SAMN05660895_1623"/>
<protein>
    <recommendedName>
        <fullName evidence="1">Uracil-DNA glycosylase-like domain-containing protein</fullName>
    </recommendedName>
</protein>
<evidence type="ECO:0000259" key="1">
    <source>
        <dbReference type="Pfam" id="PF03167"/>
    </source>
</evidence>
<dbReference type="Proteomes" id="UP000199537">
    <property type="component" value="Unassembled WGS sequence"/>
</dbReference>
<evidence type="ECO:0000313" key="2">
    <source>
        <dbReference type="EMBL" id="SFV33303.1"/>
    </source>
</evidence>
<keyword evidence="3" id="KW-1185">Reference proteome</keyword>